<protein>
    <submittedName>
        <fullName evidence="1">Uncharacterized protein</fullName>
    </submittedName>
</protein>
<reference evidence="1 2" key="1">
    <citation type="submission" date="2014-10" db="EMBL/GenBank/DDBJ databases">
        <title>Complete genome sequence of Parvimonas micra KCOM 1535 (= ChDC B708).</title>
        <authorList>
            <person name="Kook J.-K."/>
            <person name="Park S.-N."/>
            <person name="Lim Y.K."/>
            <person name="Roh H."/>
        </authorList>
    </citation>
    <scope>NUCLEOTIDE SEQUENCE [LARGE SCALE GENOMIC DNA]</scope>
    <source>
        <strain evidence="2">KCOM 1535 / ChDC B708</strain>
    </source>
</reference>
<dbReference type="STRING" id="33033.NW74_00030"/>
<proteinExistence type="predicted"/>
<evidence type="ECO:0000313" key="1">
    <source>
        <dbReference type="EMBL" id="AIZ35875.1"/>
    </source>
</evidence>
<gene>
    <name evidence="1" type="ORF">NW74_00030</name>
</gene>
<dbReference type="EMBL" id="CP009761">
    <property type="protein sequence ID" value="AIZ35875.1"/>
    <property type="molecule type" value="Genomic_DNA"/>
</dbReference>
<organism evidence="1 2">
    <name type="scientific">Parvimonas micra</name>
    <dbReference type="NCBI Taxonomy" id="33033"/>
    <lineage>
        <taxon>Bacteria</taxon>
        <taxon>Bacillati</taxon>
        <taxon>Bacillota</taxon>
        <taxon>Tissierellia</taxon>
        <taxon>Tissierellales</taxon>
        <taxon>Peptoniphilaceae</taxon>
        <taxon>Parvimonas</taxon>
    </lineage>
</organism>
<dbReference type="AlphaFoldDB" id="A0A0B4RZH0"/>
<name>A0A0B4RZH0_9FIRM</name>
<accession>A0A0B4RZH0</accession>
<keyword evidence="2" id="KW-1185">Reference proteome</keyword>
<evidence type="ECO:0000313" key="2">
    <source>
        <dbReference type="Proteomes" id="UP000031386"/>
    </source>
</evidence>
<dbReference type="Proteomes" id="UP000031386">
    <property type="component" value="Chromosome"/>
</dbReference>
<sequence length="151" mass="17087">MFSFKYLIFPKTRYKIVNKKGVWTPFFIAKQQGSRVPTRCEASWKGGVVIAKQQGSRVPNRCEASWKGGVVIAKQQGSRVPTRCEASRKGGVLIYLTTILYKPFVGHTIKCKCMVDTFCGFFHNNGALDLHSNFIQLFFSPLQDSLLFVNK</sequence>
<dbReference type="KEGG" id="pmic:NW74_00030"/>